<evidence type="ECO:0000313" key="2">
    <source>
        <dbReference type="EMBL" id="PPE04709.1"/>
    </source>
</evidence>
<evidence type="ECO:0000313" key="3">
    <source>
        <dbReference type="Proteomes" id="UP000239010"/>
    </source>
</evidence>
<keyword evidence="3" id="KW-1185">Reference proteome</keyword>
<gene>
    <name evidence="2" type="ORF">EELLY_v1c03890</name>
</gene>
<sequence>MNLKSENLTINTLSLVLIVISLIGMSITLAWFIIYKKTIEYTYKNSQTLEKIDYIPVTKWLVSVNTVATKNRTNKNIEDSFNILFRNYYEMYGERFISLCKQTTLFLDSNSSRSWPLFSNFLKAKDLNSKIELLNLDAKETVLNAQEILELQTITRNWFVKINDMANTIVEILNDKNQKKDAKSAEIWRVQSLKESKLYSLKIGLSNSLSFIKAAKYSNAVENLKAVSSLLGEITQFIDSTDKIINMVDHEIRERLQKILNEIQSINLSNKEKEKNLNAFIALENSYINFIKNAKIDIYSLKIDEAYKRCFRMIEQIKKHESNLQYEMLIKNFIKSNYSHLENVFNQCNSDILKSIEMVDFNAKFGIKIVQQKRKIDSIKRSFENIRNKALDIFTEPVKSKEQQYATNHKKKGQEIKEIYENSKIILNELVAIRISMKSLDDFKIELESKIISFKKMLLATELILAKNPKIDELKRFTPFIQTYFSKLQECENILKNDNEVFASQKNIDDFSEILDEYNSTIAKTKTEMAQWVYIAKLAEMSLAYSARFSGIKSFDEEIEKSIQAFEAAKYKECLNKNIAFLRNIKQKNKTAIAY</sequence>
<comment type="caution">
    <text evidence="2">The sequence shown here is derived from an EMBL/GenBank/DDBJ whole genome shotgun (WGS) entry which is preliminary data.</text>
</comment>
<feature type="transmembrane region" description="Helical" evidence="1">
    <location>
        <begin position="12"/>
        <end position="34"/>
    </location>
</feature>
<keyword evidence="1" id="KW-1133">Transmembrane helix</keyword>
<proteinExistence type="predicted"/>
<accession>A0A8E2UA13</accession>
<keyword evidence="1" id="KW-0812">Transmembrane</keyword>
<dbReference type="EMBL" id="PHND01000001">
    <property type="protein sequence ID" value="PPE04709.1"/>
    <property type="molecule type" value="Genomic_DNA"/>
</dbReference>
<keyword evidence="1" id="KW-0472">Membrane</keyword>
<protein>
    <recommendedName>
        <fullName evidence="4">Septation ring formation regulator</fullName>
    </recommendedName>
</protein>
<name>A0A8E2UA13_9MOLU</name>
<dbReference type="Proteomes" id="UP000239010">
    <property type="component" value="Unassembled WGS sequence"/>
</dbReference>
<evidence type="ECO:0000256" key="1">
    <source>
        <dbReference type="SAM" id="Phobius"/>
    </source>
</evidence>
<reference evidence="2 3" key="1">
    <citation type="submission" date="2017-11" db="EMBL/GenBank/DDBJ databases">
        <title>Genome sequence of Entomoplasma ellychniae ELCN-1 (ATCC 43707).</title>
        <authorList>
            <person name="Lo W.-S."/>
            <person name="Gasparich G.E."/>
            <person name="Kuo C.-H."/>
        </authorList>
    </citation>
    <scope>NUCLEOTIDE SEQUENCE [LARGE SCALE GENOMIC DNA]</scope>
    <source>
        <strain evidence="2 3">ELCN-1</strain>
    </source>
</reference>
<evidence type="ECO:0008006" key="4">
    <source>
        <dbReference type="Google" id="ProtNLM"/>
    </source>
</evidence>
<dbReference type="RefSeq" id="WP_104205799.1">
    <property type="nucleotide sequence ID" value="NZ_PHND01000001.1"/>
</dbReference>
<dbReference type="AlphaFoldDB" id="A0A8E2UA13"/>
<organism evidence="2 3">
    <name type="scientific">Entomoplasma ellychniae</name>
    <dbReference type="NCBI Taxonomy" id="2114"/>
    <lineage>
        <taxon>Bacteria</taxon>
        <taxon>Bacillati</taxon>
        <taxon>Mycoplasmatota</taxon>
        <taxon>Mollicutes</taxon>
        <taxon>Entomoplasmatales</taxon>
        <taxon>Entomoplasmataceae</taxon>
        <taxon>Entomoplasma</taxon>
    </lineage>
</organism>